<sequence>MTPIALRMMRGLSGLLVAALLLGVGEVRAHPHVWITATSEVLYAPDGSVTGVRHAWTFDDTFSAQAVQGLEAKTKGTYSREELAPLARTNLESMKAHAYYTFLKVNGKLAFEYPVDYFFDYKGEHLTLHFTLPLKAPVKSKSLSLEIVDRSFFVDFRMPEKDPVKLVDAPAGCRAFVRPPMGNVGDRKMVQAASEDSFKEGGANVTVGLLFDNKISVECP</sequence>
<gene>
    <name evidence="1" type="ORF">J4P68_0013025</name>
</gene>
<proteinExistence type="predicted"/>
<keyword evidence="2" id="KW-1185">Reference proteome</keyword>
<name>A0ACD3VGK9_9BRAD</name>
<evidence type="ECO:0000313" key="2">
    <source>
        <dbReference type="Proteomes" id="UP000692816"/>
    </source>
</evidence>
<organism evidence="1 2">
    <name type="scientific">Bradyrhizobium quebecense</name>
    <dbReference type="NCBI Taxonomy" id="2748629"/>
    <lineage>
        <taxon>Bacteria</taxon>
        <taxon>Pseudomonadati</taxon>
        <taxon>Pseudomonadota</taxon>
        <taxon>Alphaproteobacteria</taxon>
        <taxon>Hyphomicrobiales</taxon>
        <taxon>Nitrobacteraceae</taxon>
        <taxon>Bradyrhizobium</taxon>
    </lineage>
</organism>
<accession>A0ACD3VGK9</accession>
<dbReference type="Proteomes" id="UP000692816">
    <property type="component" value="Chromosome"/>
</dbReference>
<reference evidence="1 2" key="1">
    <citation type="journal article" date="2021" name="Int. J. Syst. Evol. Microbiol.">
        <title>Bradyrhizobium septentrionale sp. nov. (sv. septentrionale) and Bradyrhizobium quebecense sp. nov. (sv. septentrionale) associated with legumes native to Canada possess rearranged symbiosis genes and numerous insertion sequences.</title>
        <authorList>
            <person name="Bromfield E.S.P."/>
            <person name="Cloutier S."/>
        </authorList>
    </citation>
    <scope>NUCLEOTIDE SEQUENCE [LARGE SCALE GENOMIC DNA]</scope>
    <source>
        <strain evidence="1 2">12S5</strain>
    </source>
</reference>
<dbReference type="EMBL" id="CP088282">
    <property type="protein sequence ID" value="UGY05593.1"/>
    <property type="molecule type" value="Genomic_DNA"/>
</dbReference>
<protein>
    <submittedName>
        <fullName evidence="1">DUF1007 family protein</fullName>
    </submittedName>
</protein>
<evidence type="ECO:0000313" key="1">
    <source>
        <dbReference type="EMBL" id="UGY05593.1"/>
    </source>
</evidence>